<feature type="compositionally biased region" description="Polar residues" evidence="1">
    <location>
        <begin position="358"/>
        <end position="371"/>
    </location>
</feature>
<feature type="compositionally biased region" description="Polar residues" evidence="1">
    <location>
        <begin position="545"/>
        <end position="561"/>
    </location>
</feature>
<evidence type="ECO:0008006" key="4">
    <source>
        <dbReference type="Google" id="ProtNLM"/>
    </source>
</evidence>
<dbReference type="PANTHER" id="PTHR21243">
    <property type="entry name" value="PROTEIN SCAI"/>
    <property type="match status" value="1"/>
</dbReference>
<feature type="compositionally biased region" description="Polar residues" evidence="1">
    <location>
        <begin position="18"/>
        <end position="55"/>
    </location>
</feature>
<feature type="region of interest" description="Disordered" evidence="1">
    <location>
        <begin position="354"/>
        <end position="431"/>
    </location>
</feature>
<dbReference type="GO" id="GO:0003714">
    <property type="term" value="F:transcription corepressor activity"/>
    <property type="evidence" value="ECO:0007669"/>
    <property type="project" value="InterPro"/>
</dbReference>
<dbReference type="EMBL" id="LT554468">
    <property type="protein sequence ID" value="SAM05676.1"/>
    <property type="molecule type" value="Genomic_DNA"/>
</dbReference>
<feature type="compositionally biased region" description="Polar residues" evidence="1">
    <location>
        <begin position="80"/>
        <end position="98"/>
    </location>
</feature>
<dbReference type="Pfam" id="PF12070">
    <property type="entry name" value="SCAI"/>
    <property type="match status" value="2"/>
</dbReference>
<feature type="compositionally biased region" description="Polar residues" evidence="1">
    <location>
        <begin position="582"/>
        <end position="591"/>
    </location>
</feature>
<dbReference type="InParanoid" id="A0A163JZZ0"/>
<dbReference type="STRING" id="4829.A0A163JZZ0"/>
<dbReference type="InterPro" id="IPR022709">
    <property type="entry name" value="SCAI"/>
</dbReference>
<feature type="region of interest" description="Disordered" evidence="1">
    <location>
        <begin position="1"/>
        <end position="98"/>
    </location>
</feature>
<evidence type="ECO:0000313" key="2">
    <source>
        <dbReference type="EMBL" id="SAM05676.1"/>
    </source>
</evidence>
<feature type="compositionally biased region" description="Polar residues" evidence="1">
    <location>
        <begin position="398"/>
        <end position="424"/>
    </location>
</feature>
<accession>A0A163JZZ0</accession>
<organism evidence="2">
    <name type="scientific">Absidia glauca</name>
    <name type="common">Pin mould</name>
    <dbReference type="NCBI Taxonomy" id="4829"/>
    <lineage>
        <taxon>Eukaryota</taxon>
        <taxon>Fungi</taxon>
        <taxon>Fungi incertae sedis</taxon>
        <taxon>Mucoromycota</taxon>
        <taxon>Mucoromycotina</taxon>
        <taxon>Mucoromycetes</taxon>
        <taxon>Mucorales</taxon>
        <taxon>Cunninghamellaceae</taxon>
        <taxon>Absidia</taxon>
    </lineage>
</organism>
<keyword evidence="3" id="KW-1185">Reference proteome</keyword>
<dbReference type="AlphaFoldDB" id="A0A163JZZ0"/>
<evidence type="ECO:0000256" key="1">
    <source>
        <dbReference type="SAM" id="MobiDB-lite"/>
    </source>
</evidence>
<sequence length="878" mass="95524">MESTNASGKPTDGLGTPVGQSSLSTATDVNAMTEAPSSTGMTLDSLSNITKTNTGPSLPTTAPPAPATAPLPTSSPLFTPATSEAPTSVPIESTTSIDESNAIQNQKYVEEFQYFLEKSQSLFSGLRDLPPTGSHRQWRPYFEKTFEVYTKLWKFQQAHRSLLEEKSNYGLKRWEVGEIASKIGQLYYHYYLRTSETNYLNEAYVFYEAIHDRQYFKNILEVKNPALMIKKMRYYARFIVVCLLLNKDENIRLLIGELELLIDEYTKTFKPLDAKEWQMVLQEIMTFMDAEKKLVPINADRTQVPIQHRLPSQQLEKPHGLRLQEAILVGNYQNQIKFSELTLDMYRMLQSLEREPMASSTSSNKPNTKDLQQSRDHTGTTTSGTTTAVMEKKDQTKESTGTLNSQSPTTTNYSSQQQDKASHASNKRTNPHKYLLYRPSLSQLLVYITTAFKDTGDSAVMLLYISADGCVNETSRGFGFGGGVSTSQRNPSSTVANSSNNTANTNTSNNLANTSNTSSSISASTNNNSTNNTASNSTPGNNATGNNQVNSNTADINAANITGNSHGNGGATGATSSGPLNDATQPSGPSATNDTNNQGSTTTTTEEPSSSIPKSSNIHSTQAVTSTSGANNTTAASTTTASAATTTAATANPASTPVLVPPAISACLYPADLIPFTRKPLFLIVDSNNSTAFQQMSPNLFDQPLMCLLSPTMYPSSVQDKSEIGSLFTLFLHTPLLAFCSVSDIGNLDQDKWDACIQKVAHLERAIGKSLLGHPDLDTSVKRFMTDDFLWTFIVRFVLCGIILRCHSSFKNEKSYPTSQPSVPEVIYTLPDIMVLFNELTVIADVSTYFHIPLPTVPAASPSTPANLTTGIASPMDT</sequence>
<dbReference type="Proteomes" id="UP000078561">
    <property type="component" value="Unassembled WGS sequence"/>
</dbReference>
<proteinExistence type="predicted"/>
<dbReference type="OMA" id="KKESCEN"/>
<reference evidence="2" key="1">
    <citation type="submission" date="2016-04" db="EMBL/GenBank/DDBJ databases">
        <authorList>
            <person name="Evans L.H."/>
            <person name="Alamgir A."/>
            <person name="Owens N."/>
            <person name="Weber N.D."/>
            <person name="Virtaneva K."/>
            <person name="Barbian K."/>
            <person name="Babar A."/>
            <person name="Rosenke K."/>
        </authorList>
    </citation>
    <scope>NUCLEOTIDE SEQUENCE [LARGE SCALE GENOMIC DNA]</scope>
    <source>
        <strain evidence="2">CBS 101.48</strain>
    </source>
</reference>
<name>A0A163JZZ0_ABSGL</name>
<feature type="compositionally biased region" description="Low complexity" evidence="1">
    <location>
        <begin position="592"/>
        <end position="634"/>
    </location>
</feature>
<protein>
    <recommendedName>
        <fullName evidence="4">Protein SCAI</fullName>
    </recommendedName>
</protein>
<dbReference type="GO" id="GO:0006351">
    <property type="term" value="P:DNA-templated transcription"/>
    <property type="evidence" value="ECO:0007669"/>
    <property type="project" value="InterPro"/>
</dbReference>
<evidence type="ECO:0000313" key="3">
    <source>
        <dbReference type="Proteomes" id="UP000078561"/>
    </source>
</evidence>
<feature type="region of interest" description="Disordered" evidence="1">
    <location>
        <begin position="482"/>
        <end position="634"/>
    </location>
</feature>
<feature type="compositionally biased region" description="Low complexity" evidence="1">
    <location>
        <begin position="492"/>
        <end position="544"/>
    </location>
</feature>
<gene>
    <name evidence="2" type="primary">ABSGL_11551.1 scaffold 12295</name>
</gene>
<dbReference type="OrthoDB" id="525027at2759"/>